<sequence length="1388" mass="156005">MGSSCSSGQGHKDKDSVSTRSEESPSYQVTTKKQGNNSVPQVSSGVILEASTVAATVQRGMTSSSEAVGGGDSTQPPATPSAVTLERKPTKDGMTKVFRGVTSSTISAADSMSLSSPPGTTAQSPREFDKLNSDVQLPVEIQHLPENCQNLILGRTAAVRPTIKTRKIVIYVCAADSQDCCVEKGVLHNVVYPELRSHCRNQGYELHIVDLHWKTGLEKQQDHEFPELCLGELTRQMQVAYIIPVLFLNNSLGTPLLPNTIETQDFEMALKKADNKELLQKWYHLDSHAQPPCYRLQPTGIHIPGLRENSTEEKERALAEWRAEIERTLAVMVNVFPQELRDTYLTTVVEQEVHNTVCMSQELARRCIWLYRLYTHTMPSQESATPGDVELARRLETLHKDLKNLLSEKHILRLPVRWAEGGLNLEIPEHAQYISEVTAHLSKHLRVVIDTIIDEDQAKVVLRSCYGIERRLLQELMQHTTFCQKASQCSVNRDGILQEIKKYITGESKSLLLLHGPRGCGKSTLVARAAQCCHSWIPDSVLIIRFVGLSNESRTVEQLVRILIDQISVVTYGHQYWGTHNVMKYKEYLPQLLAAAGLQHPIIIIIDGIDQVREYGTQNLEWLPLTLPENVKFILSVSEDSSMYVELTKRLGNTNCLIKMPALGKPEAQSILMSSVMQYNHSVDSRVQGCVKSSVQDCTLPLYVKVLAWQTSWWTDAEHDIVPKGNVRDQLIIMLNELESILGKEMIEHALALATVSKNGLTDSETLDLLAQDPVFHSQATYVSWAPACLFWARLNKYLAPFLQWTVSSDISTFQWRDETVFAAIKKRYLGSSAQVQWACQTLISYFKGTWMNDKVGLEGRLIAKPAVVNRCFDQRKFDELPYQVFKLKGSIKEDYLFNHTWLYEKLCCSGVHQVLEDISLENKEDNKDLHLLRKSLEECATALNYDGRQFYSQMYRFLSSKSLEGYSFMSKLKEICSSPPVLSLLPLPLLDSSNEAHESEPHSKTVLEAEGGEFDQSRFDFMTRLGENPDFVVTVSTEKEEISVWNVHKAIPVRTLKGVTHPINLKAINDHRCVVLCRRELRIYDLDTGQFVTRLKGVMNQKMPYYGLHDNEHLVALSRNRMYVNLMNLESGDCVTTFKAGEDRFLNSLLVSGDGRVLVCGDETQKPFPLLVWNLASRKLLYDLRIPHHDFVTSLAAITHEGHYVCCVAKEVDEPSPNFIVVYDLQSGTLFKKWKPGVNTVSLDISSRDGCVLSGLEDARILVWDLVTGNCRWSLCGHTAPVNFLRLDPQGGSFLSADSNCRDRSLRLWNLHKGELLAVYTPDRPVTSCEVTSGGRSVVLALCGQTHITTLQMHGPGFEKPSGGSVYGCLENTGKVFDLQDETGAER</sequence>
<evidence type="ECO:0000313" key="7">
    <source>
        <dbReference type="Proteomes" id="UP001378592"/>
    </source>
</evidence>
<feature type="compositionally biased region" description="Basic and acidic residues" evidence="3">
    <location>
        <begin position="85"/>
        <end position="94"/>
    </location>
</feature>
<evidence type="ECO:0000256" key="1">
    <source>
        <dbReference type="ARBA" id="ARBA00022574"/>
    </source>
</evidence>
<evidence type="ECO:0000259" key="5">
    <source>
        <dbReference type="Pfam" id="PF25469"/>
    </source>
</evidence>
<comment type="caution">
    <text evidence="6">The sequence shown here is derived from an EMBL/GenBank/DDBJ whole genome shotgun (WGS) entry which is preliminary data.</text>
</comment>
<reference evidence="6 7" key="1">
    <citation type="submission" date="2024-03" db="EMBL/GenBank/DDBJ databases">
        <title>The genome assembly and annotation of the cricket Gryllus longicercus Weissman &amp; Gray.</title>
        <authorList>
            <person name="Szrajer S."/>
            <person name="Gray D."/>
            <person name="Ylla G."/>
        </authorList>
    </citation>
    <scope>NUCLEOTIDE SEQUENCE [LARGE SCALE GENOMIC DNA]</scope>
    <source>
        <strain evidence="6">DAG 2021-001</strain>
        <tissue evidence="6">Whole body minus gut</tissue>
    </source>
</reference>
<dbReference type="Pfam" id="PF00400">
    <property type="entry name" value="WD40"/>
    <property type="match status" value="1"/>
</dbReference>
<feature type="compositionally biased region" description="Polar residues" evidence="3">
    <location>
        <begin position="24"/>
        <end position="43"/>
    </location>
</feature>
<feature type="domain" description="Nephrocystin 3-like N-terminal" evidence="4">
    <location>
        <begin position="499"/>
        <end position="624"/>
    </location>
</feature>
<dbReference type="SUPFAM" id="SSF52540">
    <property type="entry name" value="P-loop containing nucleoside triphosphate hydrolases"/>
    <property type="match status" value="1"/>
</dbReference>
<dbReference type="Pfam" id="PF25469">
    <property type="entry name" value="WHD_NWD1"/>
    <property type="match status" value="1"/>
</dbReference>
<evidence type="ECO:0000313" key="6">
    <source>
        <dbReference type="EMBL" id="KAK7866182.1"/>
    </source>
</evidence>
<accession>A0AAN9VPT3</accession>
<dbReference type="SUPFAM" id="SSF50998">
    <property type="entry name" value="Quinoprotein alcohol dehydrogenase-like"/>
    <property type="match status" value="1"/>
</dbReference>
<dbReference type="InterPro" id="IPR011047">
    <property type="entry name" value="Quinoprotein_ADH-like_sf"/>
</dbReference>
<dbReference type="InterPro" id="IPR057588">
    <property type="entry name" value="NWD1/2-like_WH"/>
</dbReference>
<dbReference type="InterPro" id="IPR027417">
    <property type="entry name" value="P-loop_NTPase"/>
</dbReference>
<dbReference type="EMBL" id="JAZDUA010000153">
    <property type="protein sequence ID" value="KAK7866182.1"/>
    <property type="molecule type" value="Genomic_DNA"/>
</dbReference>
<feature type="region of interest" description="Disordered" evidence="3">
    <location>
        <begin position="1"/>
        <end position="43"/>
    </location>
</feature>
<feature type="compositionally biased region" description="Basic and acidic residues" evidence="3">
    <location>
        <begin position="10"/>
        <end position="23"/>
    </location>
</feature>
<keyword evidence="1" id="KW-0853">WD repeat</keyword>
<evidence type="ECO:0000256" key="3">
    <source>
        <dbReference type="SAM" id="MobiDB-lite"/>
    </source>
</evidence>
<feature type="region of interest" description="Disordered" evidence="3">
    <location>
        <begin position="58"/>
        <end position="94"/>
    </location>
</feature>
<dbReference type="PANTHER" id="PTHR19871:SF37">
    <property type="entry name" value="GH25853P"/>
    <property type="match status" value="1"/>
</dbReference>
<dbReference type="InterPro" id="IPR001680">
    <property type="entry name" value="WD40_rpt"/>
</dbReference>
<keyword evidence="2" id="KW-0677">Repeat</keyword>
<dbReference type="Proteomes" id="UP001378592">
    <property type="component" value="Unassembled WGS sequence"/>
</dbReference>
<evidence type="ECO:0000256" key="2">
    <source>
        <dbReference type="ARBA" id="ARBA00022737"/>
    </source>
</evidence>
<dbReference type="Gene3D" id="2.130.10.10">
    <property type="entry name" value="YVTN repeat-like/Quinoprotein amine dehydrogenase"/>
    <property type="match status" value="2"/>
</dbReference>
<dbReference type="InterPro" id="IPR056884">
    <property type="entry name" value="NPHP3-like_N"/>
</dbReference>
<keyword evidence="7" id="KW-1185">Reference proteome</keyword>
<evidence type="ECO:0000259" key="4">
    <source>
        <dbReference type="Pfam" id="PF24883"/>
    </source>
</evidence>
<dbReference type="InterPro" id="IPR052752">
    <property type="entry name" value="NACHT-WD_repeat"/>
</dbReference>
<name>A0AAN9VPT3_9ORTH</name>
<feature type="domain" description="NWD1/2-like winged helix-turn-helix" evidence="5">
    <location>
        <begin position="726"/>
        <end position="836"/>
    </location>
</feature>
<protein>
    <submittedName>
        <fullName evidence="6">Uncharacterized protein</fullName>
    </submittedName>
</protein>
<gene>
    <name evidence="6" type="ORF">R5R35_001398</name>
</gene>
<dbReference type="Pfam" id="PF24883">
    <property type="entry name" value="NPHP3_N"/>
    <property type="match status" value="1"/>
</dbReference>
<dbReference type="Gene3D" id="3.40.50.300">
    <property type="entry name" value="P-loop containing nucleotide triphosphate hydrolases"/>
    <property type="match status" value="1"/>
</dbReference>
<organism evidence="6 7">
    <name type="scientific">Gryllus longicercus</name>
    <dbReference type="NCBI Taxonomy" id="2509291"/>
    <lineage>
        <taxon>Eukaryota</taxon>
        <taxon>Metazoa</taxon>
        <taxon>Ecdysozoa</taxon>
        <taxon>Arthropoda</taxon>
        <taxon>Hexapoda</taxon>
        <taxon>Insecta</taxon>
        <taxon>Pterygota</taxon>
        <taxon>Neoptera</taxon>
        <taxon>Polyneoptera</taxon>
        <taxon>Orthoptera</taxon>
        <taxon>Ensifera</taxon>
        <taxon>Gryllidea</taxon>
        <taxon>Grylloidea</taxon>
        <taxon>Gryllidae</taxon>
        <taxon>Gryllinae</taxon>
        <taxon>Gryllus</taxon>
    </lineage>
</organism>
<dbReference type="InterPro" id="IPR030934">
    <property type="entry name" value="Intein_C"/>
</dbReference>
<dbReference type="InterPro" id="IPR015943">
    <property type="entry name" value="WD40/YVTN_repeat-like_dom_sf"/>
</dbReference>
<proteinExistence type="predicted"/>
<dbReference type="PANTHER" id="PTHR19871">
    <property type="entry name" value="BETA TRANSDUCIN-RELATED PROTEIN"/>
    <property type="match status" value="1"/>
</dbReference>
<dbReference type="SMART" id="SM00320">
    <property type="entry name" value="WD40"/>
    <property type="match status" value="3"/>
</dbReference>
<dbReference type="PROSITE" id="PS50818">
    <property type="entry name" value="INTEIN_C_TER"/>
    <property type="match status" value="1"/>
</dbReference>